<dbReference type="Gene3D" id="3.30.460.40">
    <property type="match status" value="1"/>
</dbReference>
<evidence type="ECO:0000256" key="1">
    <source>
        <dbReference type="SAM" id="MobiDB-lite"/>
    </source>
</evidence>
<reference evidence="2" key="1">
    <citation type="submission" date="2024-07" db="EMBL/GenBank/DDBJ databases">
        <title>Complete genome sequences of cellulolytic bacteria, Kitasatospora sp. CMC57 and Streptomyces sp. CMC78, isolated from Japanese agricultural soil.</title>
        <authorList>
            <person name="Hashimoto T."/>
            <person name="Ito M."/>
            <person name="Iwamoto M."/>
            <person name="Fukahori D."/>
            <person name="Shoda T."/>
            <person name="Sakoda M."/>
            <person name="Morohoshi T."/>
            <person name="Mitsuboshi M."/>
            <person name="Nishizawa T."/>
        </authorList>
    </citation>
    <scope>NUCLEOTIDE SEQUENCE</scope>
    <source>
        <strain evidence="2">CMC57</strain>
    </source>
</reference>
<accession>A0AB33KC25</accession>
<dbReference type="InterPro" id="IPR039498">
    <property type="entry name" value="NTP_transf_5"/>
</dbReference>
<evidence type="ECO:0000313" key="2">
    <source>
        <dbReference type="EMBL" id="BFP48940.1"/>
    </source>
</evidence>
<feature type="region of interest" description="Disordered" evidence="1">
    <location>
        <begin position="1"/>
        <end position="39"/>
    </location>
</feature>
<name>A0AB33KC25_9ACTN</name>
<dbReference type="RefSeq" id="WP_407991110.1">
    <property type="nucleotide sequence ID" value="NZ_AP035881.2"/>
</dbReference>
<dbReference type="InterPro" id="IPR043519">
    <property type="entry name" value="NT_sf"/>
</dbReference>
<organism evidence="2">
    <name type="scientific">Kitasatospora sp. CMC57</name>
    <dbReference type="NCBI Taxonomy" id="3231513"/>
    <lineage>
        <taxon>Bacteria</taxon>
        <taxon>Bacillati</taxon>
        <taxon>Actinomycetota</taxon>
        <taxon>Actinomycetes</taxon>
        <taxon>Kitasatosporales</taxon>
        <taxon>Streptomycetaceae</taxon>
        <taxon>Kitasatospora</taxon>
    </lineage>
</organism>
<protein>
    <submittedName>
        <fullName evidence="2">Nucleotidyltransferase family protein</fullName>
    </submittedName>
</protein>
<dbReference type="AlphaFoldDB" id="A0AB33KC25"/>
<gene>
    <name evidence="2" type="ORF">KCMC57_53080</name>
</gene>
<dbReference type="Pfam" id="PF14907">
    <property type="entry name" value="NTP_transf_5"/>
    <property type="match status" value="1"/>
</dbReference>
<dbReference type="SUPFAM" id="SSF81301">
    <property type="entry name" value="Nucleotidyltransferase"/>
    <property type="match status" value="1"/>
</dbReference>
<sequence>MPRPAGETQETSPKGGPREPRRLPPAPGEPAAGQDATDPGQDVLEATKQVAHLLKAQDRSFALAGGVAAYAHGVPRRSPHDTDFCVLREDVDAITETLTSAGLRVWRPPEDWLVKAEYHGCTIDLIFSLSDRPVGKEMLERAEMMPIDSVWMPVLSATDLIGSQLRALSEHHCDYGALLPIARTLRERVDWAEVRRQADGRPMAVAFLYLLELLDVIRPTGEDAPR</sequence>
<proteinExistence type="predicted"/>
<dbReference type="EMBL" id="AP035881">
    <property type="protein sequence ID" value="BFP48940.1"/>
    <property type="molecule type" value="Genomic_DNA"/>
</dbReference>